<dbReference type="AlphaFoldDB" id="E1Y971"/>
<name>E1Y971_9BACT</name>
<reference evidence="1" key="1">
    <citation type="journal article" date="2011" name="Environ. Microbiol.">
        <title>Genomic insights into the metabolic potential of the polycyclic aromatic hydrocarbon degrading sulfate-reducing Deltaproteobacterium N47.</title>
        <authorList>
            <person name="Bergmann F."/>
            <person name="Selesi D."/>
            <person name="Weinmaier T."/>
            <person name="Tischler P."/>
            <person name="Rattei T."/>
            <person name="Meckenstock R.U."/>
        </authorList>
    </citation>
    <scope>NUCLEOTIDE SEQUENCE</scope>
</reference>
<organism evidence="1">
    <name type="scientific">uncultured Desulfobacterium sp</name>
    <dbReference type="NCBI Taxonomy" id="201089"/>
    <lineage>
        <taxon>Bacteria</taxon>
        <taxon>Pseudomonadati</taxon>
        <taxon>Thermodesulfobacteriota</taxon>
        <taxon>Desulfobacteria</taxon>
        <taxon>Desulfobacterales</taxon>
        <taxon>Desulfobacteriaceae</taxon>
        <taxon>Desulfobacterium</taxon>
        <taxon>environmental samples</taxon>
    </lineage>
</organism>
<accession>E1Y971</accession>
<evidence type="ECO:0000313" key="1">
    <source>
        <dbReference type="EMBL" id="CBX27115.1"/>
    </source>
</evidence>
<sequence length="128" mass="13980">MRIKLLIAVSFIVVLAFGINAFGGSGTRKDTFTFSAPVYEVEDLIAELQNGGNIVLVSGKIRNLSHHSVRGYVIIYLKNDKDKVVRSIEADVNDKAYINHGKTGGFETSVNIGNIPDIQNVVVEFIGK</sequence>
<protein>
    <submittedName>
        <fullName evidence="1">Uncharacterized protein</fullName>
    </submittedName>
</protein>
<proteinExistence type="predicted"/>
<gene>
    <name evidence="1" type="ORF">N47_A11440</name>
</gene>
<dbReference type="EMBL" id="FR695864">
    <property type="protein sequence ID" value="CBX27115.1"/>
    <property type="molecule type" value="Genomic_DNA"/>
</dbReference>